<dbReference type="AlphaFoldDB" id="A0A2S0VVU3"/>
<reference evidence="2 3" key="1">
    <citation type="submission" date="2018-01" db="EMBL/GenBank/DDBJ databases">
        <title>Genome sequence of a Cantenovulum-like bacteria.</title>
        <authorList>
            <person name="Tan W.R."/>
            <person name="Lau N.-S."/>
            <person name="Go F."/>
            <person name="Amirul A.-A.A."/>
        </authorList>
    </citation>
    <scope>NUCLEOTIDE SEQUENCE [LARGE SCALE GENOMIC DNA]</scope>
    <source>
        <strain evidence="2 3">CCB-QB4</strain>
    </source>
</reference>
<evidence type="ECO:0000313" key="3">
    <source>
        <dbReference type="Proteomes" id="UP000244441"/>
    </source>
</evidence>
<proteinExistence type="predicted"/>
<accession>A0A2S0VVU3</accession>
<keyword evidence="1" id="KW-1133">Transmembrane helix</keyword>
<evidence type="ECO:0000313" key="2">
    <source>
        <dbReference type="EMBL" id="AWB68344.1"/>
    </source>
</evidence>
<keyword evidence="3" id="KW-1185">Reference proteome</keyword>
<dbReference type="EMBL" id="CP026604">
    <property type="protein sequence ID" value="AWB68344.1"/>
    <property type="molecule type" value="Genomic_DNA"/>
</dbReference>
<sequence>MTLWSMITVVSVVAIVSGAYMSYLQSKKADVDNDLKSEIEDMKQRISTLESIVTDKKYDLKREIDSL</sequence>
<gene>
    <name evidence="2" type="ORF">C2869_18870</name>
</gene>
<dbReference type="Proteomes" id="UP000244441">
    <property type="component" value="Chromosome"/>
</dbReference>
<organism evidence="2 3">
    <name type="scientific">Saccharobesus litoralis</name>
    <dbReference type="NCBI Taxonomy" id="2172099"/>
    <lineage>
        <taxon>Bacteria</taxon>
        <taxon>Pseudomonadati</taxon>
        <taxon>Pseudomonadota</taxon>
        <taxon>Gammaproteobacteria</taxon>
        <taxon>Alteromonadales</taxon>
        <taxon>Alteromonadaceae</taxon>
        <taxon>Saccharobesus</taxon>
    </lineage>
</organism>
<feature type="transmembrane region" description="Helical" evidence="1">
    <location>
        <begin position="6"/>
        <end position="24"/>
    </location>
</feature>
<protein>
    <submittedName>
        <fullName evidence="2">Uncharacterized protein</fullName>
    </submittedName>
</protein>
<evidence type="ECO:0000256" key="1">
    <source>
        <dbReference type="SAM" id="Phobius"/>
    </source>
</evidence>
<dbReference type="OrthoDB" id="5772882at2"/>
<dbReference type="RefSeq" id="WP_108604406.1">
    <property type="nucleotide sequence ID" value="NZ_CP026604.1"/>
</dbReference>
<dbReference type="KEGG" id="cate:C2869_18870"/>
<name>A0A2S0VVU3_9ALTE</name>
<keyword evidence="1" id="KW-0812">Transmembrane</keyword>
<keyword evidence="1" id="KW-0472">Membrane</keyword>